<dbReference type="Pfam" id="PF19320">
    <property type="entry name" value="GlfT2_domain3"/>
    <property type="match status" value="1"/>
</dbReference>
<evidence type="ECO:0000256" key="3">
    <source>
        <dbReference type="ARBA" id="ARBA00022676"/>
    </source>
</evidence>
<dbReference type="PANTHER" id="PTHR43179">
    <property type="entry name" value="RHAMNOSYLTRANSFERASE WBBL"/>
    <property type="match status" value="1"/>
</dbReference>
<dbReference type="Pfam" id="PF17994">
    <property type="entry name" value="Glft2_N"/>
    <property type="match status" value="1"/>
</dbReference>
<evidence type="ECO:0000256" key="2">
    <source>
        <dbReference type="ARBA" id="ARBA00006739"/>
    </source>
</evidence>
<dbReference type="Gene3D" id="3.90.550.60">
    <property type="match status" value="1"/>
</dbReference>
<gene>
    <name evidence="8" type="ORF">SAMN05660874_05689</name>
</gene>
<dbReference type="InterPro" id="IPR029044">
    <property type="entry name" value="Nucleotide-diphossugar_trans"/>
</dbReference>
<evidence type="ECO:0000256" key="5">
    <source>
        <dbReference type="SAM" id="MobiDB-lite"/>
    </source>
</evidence>
<dbReference type="Pfam" id="PF13641">
    <property type="entry name" value="Glyco_tranf_2_3"/>
    <property type="match status" value="1"/>
</dbReference>
<organism evidence="8 9">
    <name type="scientific">Saccharopolyspora flava</name>
    <dbReference type="NCBI Taxonomy" id="95161"/>
    <lineage>
        <taxon>Bacteria</taxon>
        <taxon>Bacillati</taxon>
        <taxon>Actinomycetota</taxon>
        <taxon>Actinomycetes</taxon>
        <taxon>Pseudonocardiales</taxon>
        <taxon>Pseudonocardiaceae</taxon>
        <taxon>Saccharopolyspora</taxon>
    </lineage>
</organism>
<evidence type="ECO:0000259" key="7">
    <source>
        <dbReference type="Pfam" id="PF19320"/>
    </source>
</evidence>
<dbReference type="EMBL" id="FOZX01000018">
    <property type="protein sequence ID" value="SFT09774.1"/>
    <property type="molecule type" value="Genomic_DNA"/>
</dbReference>
<comment type="similarity">
    <text evidence="2">Belongs to the glycosyltransferase 2 family.</text>
</comment>
<dbReference type="InterPro" id="IPR045699">
    <property type="entry name" value="GlfT2_C"/>
</dbReference>
<dbReference type="STRING" id="95161.SAMN05660874_05689"/>
<keyword evidence="9" id="KW-1185">Reference proteome</keyword>
<sequence>MRRGRVVKIRRHNPINMPNQPLRSQLKNAALMTLVGGFREVNDTEVTEEAAPAPEGHAPAIAMRTFFTPPFASLPVDLYAKIEDGAATRHRSAVTVHPHSTVSTSTYFGRFPASYWQRWTPVTEVTVRASVSGAGIVRVMASDTHGGTRTLRTARVAGTTETRAEWTVPIDKFVDGGAIWLELLTEADPLQVADVEWVVPHPHRSRPTTAVLCTHNRPDDCLNTLRALAADPAAMSALSDVYVVDQGNDTLDSREPFESVRDMFGGRMRYVRQRNLGGAGGFTRGLHESLAADDAVLNTLFMDDDILLEPDTVVRMTTFANSAVEPTVVGSQMLQLLHPYRIHVSAEHARFTTIEPGLAVDGGLDRANLTEQLQDRRVDADYNAWWCCLLPSEIVRDAGYPIPMFFQWDDVEFGYRIRGRGHATVTLPGAAVWHADFDWKDEESWVQYFTLRNALIIDALHGDFRGAASAKVFLRWTAECLASMRYAQAEVLIAAVEDFLAGPEVLRDGDAGTLARIARIRAAHPETARHEPSKVPGLSGASRPIAKAGPHPARRRLVLAKRLVWHLRGKVGGAASIPSGDAHWWHVGLFETAVVTDASQESVSVRRVDSAELRRIGAKALRTALRLRREGDRARGAWRDGHRALTDRTNWTRLFQLDETNAAKE</sequence>
<evidence type="ECO:0000256" key="4">
    <source>
        <dbReference type="ARBA" id="ARBA00022679"/>
    </source>
</evidence>
<evidence type="ECO:0000259" key="6">
    <source>
        <dbReference type="Pfam" id="PF17994"/>
    </source>
</evidence>
<feature type="domain" description="Galactofuranosyltransferase GlfT2 N-terminal" evidence="6">
    <location>
        <begin position="83"/>
        <end position="200"/>
    </location>
</feature>
<comment type="pathway">
    <text evidence="1">Cell wall biogenesis; cell wall polysaccharide biosynthesis.</text>
</comment>
<keyword evidence="4 8" id="KW-0808">Transferase</keyword>
<evidence type="ECO:0000256" key="1">
    <source>
        <dbReference type="ARBA" id="ARBA00004776"/>
    </source>
</evidence>
<name>A0A1I6V830_9PSEU</name>
<dbReference type="InterPro" id="IPR040492">
    <property type="entry name" value="GlfT2_N"/>
</dbReference>
<dbReference type="PANTHER" id="PTHR43179:SF12">
    <property type="entry name" value="GALACTOFURANOSYLTRANSFERASE GLFT2"/>
    <property type="match status" value="1"/>
</dbReference>
<keyword evidence="3" id="KW-0328">Glycosyltransferase</keyword>
<dbReference type="SUPFAM" id="SSF53448">
    <property type="entry name" value="Nucleotide-diphospho-sugar transferases"/>
    <property type="match status" value="1"/>
</dbReference>
<feature type="domain" description="Galactofuranosyltransferase-2 C-terminal" evidence="7">
    <location>
        <begin position="474"/>
        <end position="656"/>
    </location>
</feature>
<dbReference type="AlphaFoldDB" id="A0A1I6V830"/>
<feature type="region of interest" description="Disordered" evidence="5">
    <location>
        <begin position="525"/>
        <end position="551"/>
    </location>
</feature>
<dbReference type="Proteomes" id="UP000198852">
    <property type="component" value="Unassembled WGS sequence"/>
</dbReference>
<evidence type="ECO:0000313" key="9">
    <source>
        <dbReference type="Proteomes" id="UP000198852"/>
    </source>
</evidence>
<proteinExistence type="inferred from homology"/>
<evidence type="ECO:0000313" key="8">
    <source>
        <dbReference type="EMBL" id="SFT09774.1"/>
    </source>
</evidence>
<protein>
    <submittedName>
        <fullName evidence="8">Galactofuranosylgalactofuranosylrhamnosyl-N-acetylglucosaminyl-diphospho-decaprenol beta-1,5/1,6-galactofuranosyltransferase</fullName>
    </submittedName>
</protein>
<dbReference type="GO" id="GO:0016757">
    <property type="term" value="F:glycosyltransferase activity"/>
    <property type="evidence" value="ECO:0007669"/>
    <property type="project" value="UniProtKB-KW"/>
</dbReference>
<accession>A0A1I6V830</accession>
<reference evidence="9" key="1">
    <citation type="submission" date="2016-10" db="EMBL/GenBank/DDBJ databases">
        <authorList>
            <person name="Varghese N."/>
            <person name="Submissions S."/>
        </authorList>
    </citation>
    <scope>NUCLEOTIDE SEQUENCE [LARGE SCALE GENOMIC DNA]</scope>
    <source>
        <strain evidence="9">DSM 44771</strain>
    </source>
</reference>